<evidence type="ECO:0000256" key="7">
    <source>
        <dbReference type="ARBA" id="ARBA00026066"/>
    </source>
</evidence>
<dbReference type="EC" id="2.8.1.12" evidence="3"/>
<evidence type="ECO:0000256" key="8">
    <source>
        <dbReference type="ARBA" id="ARBA00029745"/>
    </source>
</evidence>
<dbReference type="PANTHER" id="PTHR23404">
    <property type="entry name" value="MOLYBDOPTERIN SYNTHASE RELATED"/>
    <property type="match status" value="1"/>
</dbReference>
<evidence type="ECO:0000256" key="4">
    <source>
        <dbReference type="ARBA" id="ARBA00013858"/>
    </source>
</evidence>
<evidence type="ECO:0000256" key="5">
    <source>
        <dbReference type="ARBA" id="ARBA00023150"/>
    </source>
</evidence>
<reference evidence="13 14" key="1">
    <citation type="submission" date="2019-09" db="EMBL/GenBank/DDBJ databases">
        <title>Polymorphobacter sp. isolated from a lake in China.</title>
        <authorList>
            <person name="Liu Z."/>
        </authorList>
    </citation>
    <scope>NUCLEOTIDE SEQUENCE [LARGE SCALE GENOMIC DNA]</scope>
    <source>
        <strain evidence="13 14">D40P</strain>
    </source>
</reference>
<dbReference type="EMBL" id="WIOL01000001">
    <property type="protein sequence ID" value="MQT16375.1"/>
    <property type="molecule type" value="Genomic_DNA"/>
</dbReference>
<comment type="pathway">
    <text evidence="1">Cofactor biosynthesis; molybdopterin biosynthesis.</text>
</comment>
<evidence type="ECO:0000256" key="10">
    <source>
        <dbReference type="ARBA" id="ARBA00030781"/>
    </source>
</evidence>
<comment type="similarity">
    <text evidence="2">Belongs to the MoaE family.</text>
</comment>
<evidence type="ECO:0000256" key="2">
    <source>
        <dbReference type="ARBA" id="ARBA00005426"/>
    </source>
</evidence>
<evidence type="ECO:0000313" key="14">
    <source>
        <dbReference type="Proteomes" id="UP000481327"/>
    </source>
</evidence>
<comment type="function">
    <text evidence="6">Converts molybdopterin precursor Z into molybdopterin. This requires the incorporation of two sulfur atoms into precursor Z to generate a dithiolene group. The sulfur is provided by MoaD.</text>
</comment>
<accession>A0A7C9GN23</accession>
<comment type="caution">
    <text evidence="13">The sequence shown here is derived from an EMBL/GenBank/DDBJ whole genome shotgun (WGS) entry which is preliminary data.</text>
</comment>
<keyword evidence="5" id="KW-0501">Molybdenum cofactor biosynthesis</keyword>
<dbReference type="InterPro" id="IPR036563">
    <property type="entry name" value="MoaE_sf"/>
</dbReference>
<name>A0A7C9GN23_9SPHN</name>
<dbReference type="GO" id="GO:0006777">
    <property type="term" value="P:Mo-molybdopterin cofactor biosynthetic process"/>
    <property type="evidence" value="ECO:0007669"/>
    <property type="project" value="UniProtKB-KW"/>
</dbReference>
<dbReference type="GO" id="GO:0030366">
    <property type="term" value="F:molybdopterin synthase activity"/>
    <property type="evidence" value="ECO:0007669"/>
    <property type="project" value="UniProtKB-EC"/>
</dbReference>
<dbReference type="OrthoDB" id="9803224at2"/>
<dbReference type="Pfam" id="PF02391">
    <property type="entry name" value="MoaE"/>
    <property type="match status" value="1"/>
</dbReference>
<dbReference type="Gene3D" id="3.90.1170.40">
    <property type="entry name" value="Molybdopterin biosynthesis MoaE subunit"/>
    <property type="match status" value="1"/>
</dbReference>
<proteinExistence type="inferred from homology"/>
<evidence type="ECO:0000256" key="1">
    <source>
        <dbReference type="ARBA" id="ARBA00005046"/>
    </source>
</evidence>
<evidence type="ECO:0000256" key="12">
    <source>
        <dbReference type="ARBA" id="ARBA00049878"/>
    </source>
</evidence>
<protein>
    <recommendedName>
        <fullName evidence="4">Molybdopterin synthase catalytic subunit</fullName>
        <ecNumber evidence="3">2.8.1.12</ecNumber>
    </recommendedName>
    <alternativeName>
        <fullName evidence="10">MPT synthase subunit 2</fullName>
    </alternativeName>
    <alternativeName>
        <fullName evidence="8">Molybdenum cofactor biosynthesis protein E</fullName>
    </alternativeName>
    <alternativeName>
        <fullName evidence="9">Molybdopterin-converting factor large subunit</fullName>
    </alternativeName>
    <alternativeName>
        <fullName evidence="11">Molybdopterin-converting factor subunit 2</fullName>
    </alternativeName>
</protein>
<dbReference type="RefSeq" id="WP_152576775.1">
    <property type="nucleotide sequence ID" value="NZ_JAATJI010000001.1"/>
</dbReference>
<dbReference type="UniPathway" id="UPA00344"/>
<gene>
    <name evidence="13" type="ORF">F3168_03775</name>
</gene>
<comment type="subunit">
    <text evidence="7">Heterotetramer of 2 MoaD subunits and 2 MoaE subunits. Also stable as homodimer. The enzyme changes between these two forms during catalysis.</text>
</comment>
<evidence type="ECO:0000256" key="6">
    <source>
        <dbReference type="ARBA" id="ARBA00025448"/>
    </source>
</evidence>
<evidence type="ECO:0000256" key="11">
    <source>
        <dbReference type="ARBA" id="ARBA00032474"/>
    </source>
</evidence>
<evidence type="ECO:0000313" key="13">
    <source>
        <dbReference type="EMBL" id="MQT16375.1"/>
    </source>
</evidence>
<dbReference type="SUPFAM" id="SSF54690">
    <property type="entry name" value="Molybdopterin synthase subunit MoaE"/>
    <property type="match status" value="1"/>
</dbReference>
<dbReference type="Proteomes" id="UP000481327">
    <property type="component" value="Unassembled WGS sequence"/>
</dbReference>
<dbReference type="AlphaFoldDB" id="A0A7C9GN23"/>
<evidence type="ECO:0000256" key="3">
    <source>
        <dbReference type="ARBA" id="ARBA00011950"/>
    </source>
</evidence>
<dbReference type="InterPro" id="IPR003448">
    <property type="entry name" value="Mopterin_biosynth_MoaE"/>
</dbReference>
<keyword evidence="14" id="KW-1185">Reference proteome</keyword>
<evidence type="ECO:0000256" key="9">
    <source>
        <dbReference type="ARBA" id="ARBA00030407"/>
    </source>
</evidence>
<dbReference type="CDD" id="cd00756">
    <property type="entry name" value="MoaE"/>
    <property type="match status" value="1"/>
</dbReference>
<organism evidence="13 14">
    <name type="scientific">Sandarakinorhabdus fusca</name>
    <dbReference type="NCBI Taxonomy" id="1439888"/>
    <lineage>
        <taxon>Bacteria</taxon>
        <taxon>Pseudomonadati</taxon>
        <taxon>Pseudomonadota</taxon>
        <taxon>Alphaproteobacteria</taxon>
        <taxon>Sphingomonadales</taxon>
        <taxon>Sphingosinicellaceae</taxon>
        <taxon>Sandarakinorhabdus</taxon>
    </lineage>
</organism>
<sequence length="150" mass="16144">MIRVRVQPEPIAIAEETGALSAGRSDVGAVVSFVGHVRADDGLQSLTLEHYPAMTARALAAIAAAAEARWPLLGGVVIHRHGRMFPGEAIVLVAISSAHRAAAFAAAEFLMDWLKTRAPFWKVEERGDGRHWVAAKQSDDMAAERWHAGS</sequence>
<comment type="catalytic activity">
    <reaction evidence="12">
        <text>2 [molybdopterin-synthase sulfur-carrier protein]-C-terminal-Gly-aminoethanethioate + cyclic pyranopterin phosphate + H2O = molybdopterin + 2 [molybdopterin-synthase sulfur-carrier protein]-C-terminal Gly-Gly + 2 H(+)</text>
        <dbReference type="Rhea" id="RHEA:26333"/>
        <dbReference type="Rhea" id="RHEA-COMP:12202"/>
        <dbReference type="Rhea" id="RHEA-COMP:19907"/>
        <dbReference type="ChEBI" id="CHEBI:15377"/>
        <dbReference type="ChEBI" id="CHEBI:15378"/>
        <dbReference type="ChEBI" id="CHEBI:58698"/>
        <dbReference type="ChEBI" id="CHEBI:59648"/>
        <dbReference type="ChEBI" id="CHEBI:90778"/>
        <dbReference type="ChEBI" id="CHEBI:232372"/>
        <dbReference type="EC" id="2.8.1.12"/>
    </reaction>
</comment>